<accession>A0A2T1NFD6</accession>
<dbReference type="RefSeq" id="WP_106678647.1">
    <property type="nucleotide sequence ID" value="NZ_JACHWV010000007.1"/>
</dbReference>
<dbReference type="EMBL" id="PXOT01000022">
    <property type="protein sequence ID" value="PSG91140.1"/>
    <property type="molecule type" value="Genomic_DNA"/>
</dbReference>
<protein>
    <submittedName>
        <fullName evidence="1">Uncharacterized protein</fullName>
    </submittedName>
</protein>
<organism evidence="1 2">
    <name type="scientific">Mesoflavibacter zeaxanthinifaciens subsp. sabulilitoris</name>
    <dbReference type="NCBI Taxonomy" id="1520893"/>
    <lineage>
        <taxon>Bacteria</taxon>
        <taxon>Pseudomonadati</taxon>
        <taxon>Bacteroidota</taxon>
        <taxon>Flavobacteriia</taxon>
        <taxon>Flavobacteriales</taxon>
        <taxon>Flavobacteriaceae</taxon>
        <taxon>Mesoflavibacter</taxon>
    </lineage>
</organism>
<comment type="caution">
    <text evidence="1">The sequence shown here is derived from an EMBL/GenBank/DDBJ whole genome shotgun (WGS) entry which is preliminary data.</text>
</comment>
<reference evidence="1 2" key="1">
    <citation type="submission" date="2018-03" db="EMBL/GenBank/DDBJ databases">
        <title>Mesoflavibacter sp. HG37 and Mesoflavibacter sp. HG96 sp.nov., two marine bacteria isolated from seawater of Western Pacific Ocean.</title>
        <authorList>
            <person name="Cheng H."/>
            <person name="Wu Y.-H."/>
            <person name="Guo L.-L."/>
            <person name="Xu X.-W."/>
        </authorList>
    </citation>
    <scope>NUCLEOTIDE SEQUENCE [LARGE SCALE GENOMIC DNA]</scope>
    <source>
        <strain evidence="1 2">KCTC 42117</strain>
    </source>
</reference>
<evidence type="ECO:0000313" key="1">
    <source>
        <dbReference type="EMBL" id="PSG91140.1"/>
    </source>
</evidence>
<sequence length="105" mass="12320">MKIQIKYIVICLGLLVFNCKDENKSQALEKTTKTETSKQLSKAEKTEIVRYYLINGRKLQEKDFHEIIFLNDAFDGVKVIYYEGKDAFFGFKFSEALQFYNANKK</sequence>
<keyword evidence="2" id="KW-1185">Reference proteome</keyword>
<gene>
    <name evidence="1" type="ORF">C7H61_07770</name>
</gene>
<dbReference type="Proteomes" id="UP000238430">
    <property type="component" value="Unassembled WGS sequence"/>
</dbReference>
<name>A0A2T1NFD6_9FLAO</name>
<dbReference type="AlphaFoldDB" id="A0A2T1NFD6"/>
<proteinExistence type="predicted"/>
<evidence type="ECO:0000313" key="2">
    <source>
        <dbReference type="Proteomes" id="UP000238430"/>
    </source>
</evidence>
<dbReference type="OrthoDB" id="1450247at2"/>